<dbReference type="SMART" id="SM00443">
    <property type="entry name" value="G_patch"/>
    <property type="match status" value="1"/>
</dbReference>
<dbReference type="Pfam" id="PF01585">
    <property type="entry name" value="G-patch"/>
    <property type="match status" value="1"/>
</dbReference>
<dbReference type="InterPro" id="IPR000467">
    <property type="entry name" value="G_patch_dom"/>
</dbReference>
<comment type="subcellular location">
    <subcellularLocation>
        <location evidence="1">Nucleus</location>
    </subcellularLocation>
</comment>
<evidence type="ECO:0000256" key="1">
    <source>
        <dbReference type="ARBA" id="ARBA00004123"/>
    </source>
</evidence>
<evidence type="ECO:0000259" key="8">
    <source>
        <dbReference type="PROSITE" id="PS50174"/>
    </source>
</evidence>
<organism evidence="9 10">
    <name type="scientific">Linderina pennispora</name>
    <dbReference type="NCBI Taxonomy" id="61395"/>
    <lineage>
        <taxon>Eukaryota</taxon>
        <taxon>Fungi</taxon>
        <taxon>Fungi incertae sedis</taxon>
        <taxon>Zoopagomycota</taxon>
        <taxon>Kickxellomycotina</taxon>
        <taxon>Kickxellomycetes</taxon>
        <taxon>Kickxellales</taxon>
        <taxon>Kickxellaceae</taxon>
        <taxon>Linderina</taxon>
    </lineage>
</organism>
<keyword evidence="10" id="KW-1185">Reference proteome</keyword>
<feature type="region of interest" description="Disordered" evidence="7">
    <location>
        <begin position="203"/>
        <end position="254"/>
    </location>
</feature>
<evidence type="ECO:0000256" key="6">
    <source>
        <dbReference type="ARBA" id="ARBA00023242"/>
    </source>
</evidence>
<keyword evidence="3" id="KW-0507">mRNA processing</keyword>
<dbReference type="AlphaFoldDB" id="A0A1Y1W9V2"/>
<dbReference type="Proteomes" id="UP000193922">
    <property type="component" value="Unassembled WGS sequence"/>
</dbReference>
<dbReference type="Pfam" id="PF07842">
    <property type="entry name" value="GCFC"/>
    <property type="match status" value="1"/>
</dbReference>
<keyword evidence="5" id="KW-0508">mRNA splicing</keyword>
<evidence type="ECO:0000313" key="10">
    <source>
        <dbReference type="Proteomes" id="UP000193922"/>
    </source>
</evidence>
<evidence type="ECO:0000256" key="4">
    <source>
        <dbReference type="ARBA" id="ARBA00022728"/>
    </source>
</evidence>
<evidence type="ECO:0000256" key="3">
    <source>
        <dbReference type="ARBA" id="ARBA00022664"/>
    </source>
</evidence>
<dbReference type="OrthoDB" id="4822at2759"/>
<dbReference type="InterPro" id="IPR022159">
    <property type="entry name" value="STIP/TFIP11_N"/>
</dbReference>
<evidence type="ECO:0000313" key="9">
    <source>
        <dbReference type="EMBL" id="ORX70098.1"/>
    </source>
</evidence>
<dbReference type="PANTHER" id="PTHR23329">
    <property type="entry name" value="TUFTELIN-INTERACTING PROTEIN 11-RELATED"/>
    <property type="match status" value="1"/>
</dbReference>
<feature type="compositionally biased region" description="Acidic residues" evidence="7">
    <location>
        <begin position="78"/>
        <end position="87"/>
    </location>
</feature>
<dbReference type="GO" id="GO:0003676">
    <property type="term" value="F:nucleic acid binding"/>
    <property type="evidence" value="ECO:0007669"/>
    <property type="project" value="InterPro"/>
</dbReference>
<name>A0A1Y1W9V2_9FUNG</name>
<dbReference type="Pfam" id="PF12457">
    <property type="entry name" value="TIP_N"/>
    <property type="match status" value="1"/>
</dbReference>
<dbReference type="GO" id="GO:0071008">
    <property type="term" value="C:U2-type post-mRNA release spliceosomal complex"/>
    <property type="evidence" value="ECO:0007669"/>
    <property type="project" value="TreeGrafter"/>
</dbReference>
<dbReference type="STRING" id="61395.A0A1Y1W9V2"/>
<dbReference type="InterPro" id="IPR045211">
    <property type="entry name" value="TFP11/STIP/Ntr1"/>
</dbReference>
<comment type="similarity">
    <text evidence="2">Belongs to the TFP11/STIP family.</text>
</comment>
<dbReference type="InterPro" id="IPR022783">
    <property type="entry name" value="GCFC_dom"/>
</dbReference>
<keyword evidence="6" id="KW-0539">Nucleus</keyword>
<protein>
    <recommendedName>
        <fullName evidence="8">G-patch domain-containing protein</fullName>
    </recommendedName>
</protein>
<dbReference type="GO" id="GO:0000390">
    <property type="term" value="P:spliceosomal complex disassembly"/>
    <property type="evidence" value="ECO:0007669"/>
    <property type="project" value="InterPro"/>
</dbReference>
<evidence type="ECO:0000256" key="2">
    <source>
        <dbReference type="ARBA" id="ARBA00010900"/>
    </source>
</evidence>
<dbReference type="GeneID" id="63804101"/>
<feature type="compositionally biased region" description="Basic residues" evidence="7">
    <location>
        <begin position="217"/>
        <end position="227"/>
    </location>
</feature>
<accession>A0A1Y1W9V2</accession>
<reference evidence="9 10" key="1">
    <citation type="submission" date="2016-07" db="EMBL/GenBank/DDBJ databases">
        <title>Pervasive Adenine N6-methylation of Active Genes in Fungi.</title>
        <authorList>
            <consortium name="DOE Joint Genome Institute"/>
            <person name="Mondo S.J."/>
            <person name="Dannebaum R.O."/>
            <person name="Kuo R.C."/>
            <person name="Labutti K."/>
            <person name="Haridas S."/>
            <person name="Kuo A."/>
            <person name="Salamov A."/>
            <person name="Ahrendt S.R."/>
            <person name="Lipzen A."/>
            <person name="Sullivan W."/>
            <person name="Andreopoulos W.B."/>
            <person name="Clum A."/>
            <person name="Lindquist E."/>
            <person name="Daum C."/>
            <person name="Ramamoorthy G.K."/>
            <person name="Gryganskyi A."/>
            <person name="Culley D."/>
            <person name="Magnuson J.K."/>
            <person name="James T.Y."/>
            <person name="O'Malley M.A."/>
            <person name="Stajich J.E."/>
            <person name="Spatafora J.W."/>
            <person name="Visel A."/>
            <person name="Grigoriev I.V."/>
        </authorList>
    </citation>
    <scope>NUCLEOTIDE SEQUENCE [LARGE SCALE GENOMIC DNA]</scope>
    <source>
        <strain evidence="9 10">ATCC 12442</strain>
    </source>
</reference>
<proteinExistence type="inferred from homology"/>
<feature type="region of interest" description="Disordered" evidence="7">
    <location>
        <begin position="52"/>
        <end position="161"/>
    </location>
</feature>
<dbReference type="PANTHER" id="PTHR23329:SF1">
    <property type="entry name" value="TUFTELIN-INTERACTING PROTEIN 11"/>
    <property type="match status" value="1"/>
</dbReference>
<sequence>MHTNGDDERPALGFDDSSDEEAYNEAKLLSQRRGQKTREEQMLGVWAEGAADSDQAMHRISHINPLKPVGFVPGGSTEDMDVVDPLEDAPGVEKQSTTTETRHTRPSPTKGKDTADTTDDSSSESSSRDSSSDSSSDPESSDEEEVAKKPVRAAPSKDFGKFANSTVWSMMEKMGYKHGEGLGKHGEGRIEPVEVTLRRAGEGISYSGSERPQSEKPRHKPQAKGRGSRPQSGTSTPRADGHRVGPRKKTQYKTLDELQATTEQTFRDIFVDMTTNTEVGSMAELAAKRPDVKAKDKLANEVRLGLDLALSRQDSLVREKEIERRRLAGLQQEMQALTLGTAQRKARIDHLRAMKEGVASVLSVSSETSVESAELAADDLAELFMAHERIYETARHAQETSGFDVWTELSLEKIVTSTLYSHYTRIFRAWEPTGHPELIARIVSPILRYTSVNEADSLAEEMTPVESLLNRTAVPRLRQFLHSQWDPLTDDLVQILDGLPPVLVQVVADDISTVLQQFVDNISPRLIMERYRQMQDKPSDDRAAALADLRIDRILLPWLPLIHDHDALLTAIRSKLCTALDKWTPSKENNSDIMALVSPWMEVFDGKDLRRLSTKVSSRLEDMLRAEFRFDAQRQVVWPFKVVLKWHSLLPFAPWFAVVRRGVLNGFIDYLRRWLSDPGANYAEIADWYWAWKSLYPQEIFERSEVQQEFRKPLVYMSYAMSLRGSTQE</sequence>
<evidence type="ECO:0000256" key="7">
    <source>
        <dbReference type="SAM" id="MobiDB-lite"/>
    </source>
</evidence>
<keyword evidence="4" id="KW-0747">Spliceosome</keyword>
<dbReference type="PROSITE" id="PS50174">
    <property type="entry name" value="G_PATCH"/>
    <property type="match status" value="1"/>
</dbReference>
<feature type="compositionally biased region" description="Basic and acidic residues" evidence="7">
    <location>
        <begin position="1"/>
        <end position="10"/>
    </location>
</feature>
<evidence type="ECO:0000256" key="5">
    <source>
        <dbReference type="ARBA" id="ARBA00023187"/>
    </source>
</evidence>
<feature type="domain" description="G-patch" evidence="8">
    <location>
        <begin position="163"/>
        <end position="209"/>
    </location>
</feature>
<dbReference type="RefSeq" id="XP_040743736.1">
    <property type="nucleotide sequence ID" value="XM_040887453.1"/>
</dbReference>
<feature type="region of interest" description="Disordered" evidence="7">
    <location>
        <begin position="1"/>
        <end position="40"/>
    </location>
</feature>
<dbReference type="EMBL" id="MCFD01000006">
    <property type="protein sequence ID" value="ORX70098.1"/>
    <property type="molecule type" value="Genomic_DNA"/>
</dbReference>
<comment type="caution">
    <text evidence="9">The sequence shown here is derived from an EMBL/GenBank/DDBJ whole genome shotgun (WGS) entry which is preliminary data.</text>
</comment>
<gene>
    <name evidence="9" type="ORF">DL89DRAFT_267323</name>
</gene>